<dbReference type="AlphaFoldDB" id="A0A9P8CP15"/>
<dbReference type="InterPro" id="IPR011009">
    <property type="entry name" value="Kinase-like_dom_sf"/>
</dbReference>
<reference evidence="2" key="1">
    <citation type="journal article" date="2021" name="IMA Fungus">
        <title>Genomic characterization of three marine fungi, including Emericellopsis atlantica sp. nov. with signatures of a generalist lifestyle and marine biomass degradation.</title>
        <authorList>
            <person name="Hagestad O.C."/>
            <person name="Hou L."/>
            <person name="Andersen J.H."/>
            <person name="Hansen E.H."/>
            <person name="Altermark B."/>
            <person name="Li C."/>
            <person name="Kuhnert E."/>
            <person name="Cox R.J."/>
            <person name="Crous P.W."/>
            <person name="Spatafora J.W."/>
            <person name="Lail K."/>
            <person name="Amirebrahimi M."/>
            <person name="Lipzen A."/>
            <person name="Pangilinan J."/>
            <person name="Andreopoulos W."/>
            <person name="Hayes R.D."/>
            <person name="Ng V."/>
            <person name="Grigoriev I.V."/>
            <person name="Jackson S.A."/>
            <person name="Sutton T.D.S."/>
            <person name="Dobson A.D.W."/>
            <person name="Rama T."/>
        </authorList>
    </citation>
    <scope>NUCLEOTIDE SEQUENCE</scope>
    <source>
        <strain evidence="2">TS7</strain>
    </source>
</reference>
<name>A0A9P8CP15_9HYPO</name>
<keyword evidence="3" id="KW-1185">Reference proteome</keyword>
<dbReference type="RefSeq" id="XP_046117574.1">
    <property type="nucleotide sequence ID" value="XM_046263665.1"/>
</dbReference>
<evidence type="ECO:0000313" key="3">
    <source>
        <dbReference type="Proteomes" id="UP000887229"/>
    </source>
</evidence>
<proteinExistence type="predicted"/>
<protein>
    <recommendedName>
        <fullName evidence="4">Aminoglycoside phosphotransferase domain-containing protein</fullName>
    </recommendedName>
</protein>
<dbReference type="OrthoDB" id="2906425at2759"/>
<dbReference type="EMBL" id="MU251257">
    <property type="protein sequence ID" value="KAG9253650.1"/>
    <property type="molecule type" value="Genomic_DNA"/>
</dbReference>
<gene>
    <name evidence="2" type="ORF">F5Z01DRAFT_657856</name>
</gene>
<organism evidence="2 3">
    <name type="scientific">Emericellopsis atlantica</name>
    <dbReference type="NCBI Taxonomy" id="2614577"/>
    <lineage>
        <taxon>Eukaryota</taxon>
        <taxon>Fungi</taxon>
        <taxon>Dikarya</taxon>
        <taxon>Ascomycota</taxon>
        <taxon>Pezizomycotina</taxon>
        <taxon>Sordariomycetes</taxon>
        <taxon>Hypocreomycetidae</taxon>
        <taxon>Hypocreales</taxon>
        <taxon>Bionectriaceae</taxon>
        <taxon>Emericellopsis</taxon>
    </lineage>
</organism>
<feature type="region of interest" description="Disordered" evidence="1">
    <location>
        <begin position="87"/>
        <end position="111"/>
    </location>
</feature>
<dbReference type="GeneID" id="70294568"/>
<sequence>MIEGLPDGPAPVLYAMNREGDRLFLVMEYVQGQQLDQVWSDLSEAQKLSITSQLRRATDNMRGLLSPGYFGGMVGGPVPHRFFFSAKKDSRSQGHSPQKKSSTMSSSKNQRRTGNAIVAGPGWLNSSAGTFVQRSGVKVAASIYLSRNFLAARKMTAQSQTTCIK</sequence>
<dbReference type="SUPFAM" id="SSF56112">
    <property type="entry name" value="Protein kinase-like (PK-like)"/>
    <property type="match status" value="1"/>
</dbReference>
<evidence type="ECO:0000313" key="2">
    <source>
        <dbReference type="EMBL" id="KAG9253650.1"/>
    </source>
</evidence>
<feature type="compositionally biased region" description="Low complexity" evidence="1">
    <location>
        <begin position="99"/>
        <end position="108"/>
    </location>
</feature>
<comment type="caution">
    <text evidence="2">The sequence shown here is derived from an EMBL/GenBank/DDBJ whole genome shotgun (WGS) entry which is preliminary data.</text>
</comment>
<evidence type="ECO:0008006" key="4">
    <source>
        <dbReference type="Google" id="ProtNLM"/>
    </source>
</evidence>
<accession>A0A9P8CP15</accession>
<evidence type="ECO:0000256" key="1">
    <source>
        <dbReference type="SAM" id="MobiDB-lite"/>
    </source>
</evidence>
<dbReference type="Proteomes" id="UP000887229">
    <property type="component" value="Unassembled WGS sequence"/>
</dbReference>